<comment type="similarity">
    <text evidence="1">In the C-terminal section; belongs to the class-I pyridoxal-phosphate-dependent aminotransferase family.</text>
</comment>
<name>A0ABP5FJY6_9ACTN</name>
<dbReference type="InterPro" id="IPR051446">
    <property type="entry name" value="HTH_trans_reg/aminotransferase"/>
</dbReference>
<dbReference type="EMBL" id="BAAAQN010000012">
    <property type="protein sequence ID" value="GAA2026691.1"/>
    <property type="molecule type" value="Genomic_DNA"/>
</dbReference>
<dbReference type="SMART" id="SM00345">
    <property type="entry name" value="HTH_GNTR"/>
    <property type="match status" value="1"/>
</dbReference>
<comment type="caution">
    <text evidence="7">The sequence shown here is derived from an EMBL/GenBank/DDBJ whole genome shotgun (WGS) entry which is preliminary data.</text>
</comment>
<keyword evidence="7" id="KW-0032">Aminotransferase</keyword>
<feature type="domain" description="HTH gntR-type" evidence="6">
    <location>
        <begin position="13"/>
        <end position="81"/>
    </location>
</feature>
<evidence type="ECO:0000256" key="2">
    <source>
        <dbReference type="ARBA" id="ARBA00022898"/>
    </source>
</evidence>
<dbReference type="InterPro" id="IPR000524">
    <property type="entry name" value="Tscrpt_reg_HTH_GntR"/>
</dbReference>
<organism evidence="7 8">
    <name type="scientific">Catenulispora yoronensis</name>
    <dbReference type="NCBI Taxonomy" id="450799"/>
    <lineage>
        <taxon>Bacteria</taxon>
        <taxon>Bacillati</taxon>
        <taxon>Actinomycetota</taxon>
        <taxon>Actinomycetes</taxon>
        <taxon>Catenulisporales</taxon>
        <taxon>Catenulisporaceae</taxon>
        <taxon>Catenulispora</taxon>
    </lineage>
</organism>
<dbReference type="PANTHER" id="PTHR46577:SF1">
    <property type="entry name" value="HTH-TYPE TRANSCRIPTIONAL REGULATORY PROTEIN GABR"/>
    <property type="match status" value="1"/>
</dbReference>
<evidence type="ECO:0000256" key="3">
    <source>
        <dbReference type="ARBA" id="ARBA00023015"/>
    </source>
</evidence>
<keyword evidence="4" id="KW-0238">DNA-binding</keyword>
<dbReference type="PRINTS" id="PR00035">
    <property type="entry name" value="HTHGNTR"/>
</dbReference>
<gene>
    <name evidence="7" type="ORF">GCM10009839_26510</name>
</gene>
<evidence type="ECO:0000256" key="5">
    <source>
        <dbReference type="ARBA" id="ARBA00023163"/>
    </source>
</evidence>
<evidence type="ECO:0000256" key="1">
    <source>
        <dbReference type="ARBA" id="ARBA00005384"/>
    </source>
</evidence>
<dbReference type="Gene3D" id="1.10.10.10">
    <property type="entry name" value="Winged helix-like DNA-binding domain superfamily/Winged helix DNA-binding domain"/>
    <property type="match status" value="1"/>
</dbReference>
<evidence type="ECO:0000256" key="4">
    <source>
        <dbReference type="ARBA" id="ARBA00023125"/>
    </source>
</evidence>
<accession>A0ABP5FJY6</accession>
<evidence type="ECO:0000313" key="7">
    <source>
        <dbReference type="EMBL" id="GAA2026691.1"/>
    </source>
</evidence>
<dbReference type="InterPro" id="IPR015421">
    <property type="entry name" value="PyrdxlP-dep_Trfase_major"/>
</dbReference>
<dbReference type="CDD" id="cd00609">
    <property type="entry name" value="AAT_like"/>
    <property type="match status" value="1"/>
</dbReference>
<dbReference type="SUPFAM" id="SSF53383">
    <property type="entry name" value="PLP-dependent transferases"/>
    <property type="match status" value="1"/>
</dbReference>
<dbReference type="PROSITE" id="PS50949">
    <property type="entry name" value="HTH_GNTR"/>
    <property type="match status" value="1"/>
</dbReference>
<dbReference type="InterPro" id="IPR015424">
    <property type="entry name" value="PyrdxlP-dep_Trfase"/>
</dbReference>
<dbReference type="Proteomes" id="UP001500751">
    <property type="component" value="Unassembled WGS sequence"/>
</dbReference>
<dbReference type="SUPFAM" id="SSF46785">
    <property type="entry name" value="Winged helix' DNA-binding domain"/>
    <property type="match status" value="1"/>
</dbReference>
<reference evidence="8" key="1">
    <citation type="journal article" date="2019" name="Int. J. Syst. Evol. Microbiol.">
        <title>The Global Catalogue of Microorganisms (GCM) 10K type strain sequencing project: providing services to taxonomists for standard genome sequencing and annotation.</title>
        <authorList>
            <consortium name="The Broad Institute Genomics Platform"/>
            <consortium name="The Broad Institute Genome Sequencing Center for Infectious Disease"/>
            <person name="Wu L."/>
            <person name="Ma J."/>
        </authorList>
    </citation>
    <scope>NUCLEOTIDE SEQUENCE [LARGE SCALE GENOMIC DNA]</scope>
    <source>
        <strain evidence="8">JCM 16014</strain>
    </source>
</reference>
<keyword evidence="8" id="KW-1185">Reference proteome</keyword>
<dbReference type="InterPro" id="IPR004839">
    <property type="entry name" value="Aminotransferase_I/II_large"/>
</dbReference>
<keyword evidence="7" id="KW-0808">Transferase</keyword>
<dbReference type="RefSeq" id="WP_344665853.1">
    <property type="nucleotide sequence ID" value="NZ_BAAAQN010000012.1"/>
</dbReference>
<dbReference type="PANTHER" id="PTHR46577">
    <property type="entry name" value="HTH-TYPE TRANSCRIPTIONAL REGULATORY PROTEIN GABR"/>
    <property type="match status" value="1"/>
</dbReference>
<evidence type="ECO:0000313" key="8">
    <source>
        <dbReference type="Proteomes" id="UP001500751"/>
    </source>
</evidence>
<dbReference type="CDD" id="cd07377">
    <property type="entry name" value="WHTH_GntR"/>
    <property type="match status" value="1"/>
</dbReference>
<dbReference type="Gene3D" id="3.40.640.10">
    <property type="entry name" value="Type I PLP-dependent aspartate aminotransferase-like (Major domain)"/>
    <property type="match status" value="1"/>
</dbReference>
<dbReference type="Pfam" id="PF00392">
    <property type="entry name" value="GntR"/>
    <property type="match status" value="1"/>
</dbReference>
<keyword evidence="5" id="KW-0804">Transcription</keyword>
<keyword evidence="3" id="KW-0805">Transcription regulation</keyword>
<protein>
    <submittedName>
        <fullName evidence="7">PLP-dependent aminotransferase family protein</fullName>
    </submittedName>
</protein>
<dbReference type="InterPro" id="IPR036388">
    <property type="entry name" value="WH-like_DNA-bd_sf"/>
</dbReference>
<dbReference type="GO" id="GO:0008483">
    <property type="term" value="F:transaminase activity"/>
    <property type="evidence" value="ECO:0007669"/>
    <property type="project" value="UniProtKB-KW"/>
</dbReference>
<evidence type="ECO:0000259" key="6">
    <source>
        <dbReference type="PROSITE" id="PS50949"/>
    </source>
</evidence>
<keyword evidence="2" id="KW-0663">Pyridoxal phosphate</keyword>
<proteinExistence type="inferred from homology"/>
<sequence length="457" mass="48446">MAEILVALDRAAGRLVEQLVAGLRDGIRAGRIAGGTVLPPSRQLAAELRLSRGIVVEAYQQLVAEGYLLSRPGAGTWVAGGHAVADTPPAPEAEQPAVPDFDLTPGRPDLAAFPRTAWVAALRRVLSDLPHSDLGYGDPGGVPRFREEIAAYLRRVRAADATPDRVVAVNGSAHGLALGLQALYERGHRVLAVEDPSADRPRGMMAASGMRLIGVPVDESGLVVSELRRTDATVVFAGPAHQYPTGVVLAPARRAELIAWARAVDGMILEDDYDAEFRYDRDPVGCLQGMAPDRVLYLGTTSKSLAPSLRLGWAVAPPELGARMRGLRQDSDLGGSVLDHLAMAHLIAEGAYDRHLRTIRRRYRQRRDALLGGLAEELPGWKVRGVAAGLHVLVDLPEGSDEDALSAAAEARGVRVQPLGPLRFAPGPPGLVLGYAGLAPGRLVEAARRLGAAAGEC</sequence>
<dbReference type="InterPro" id="IPR036390">
    <property type="entry name" value="WH_DNA-bd_sf"/>
</dbReference>
<dbReference type="Pfam" id="PF00155">
    <property type="entry name" value="Aminotran_1_2"/>
    <property type="match status" value="1"/>
</dbReference>